<gene>
    <name evidence="2" type="ORF">EDB81DRAFT_818257</name>
</gene>
<protein>
    <submittedName>
        <fullName evidence="2">Uncharacterized protein</fullName>
    </submittedName>
</protein>
<dbReference type="OrthoDB" id="5238236at2759"/>
<comment type="caution">
    <text evidence="2">The sequence shown here is derived from an EMBL/GenBank/DDBJ whole genome shotgun (WGS) entry which is preliminary data.</text>
</comment>
<evidence type="ECO:0000313" key="2">
    <source>
        <dbReference type="EMBL" id="KAH7117359.1"/>
    </source>
</evidence>
<sequence>MRVNLYLSDVIYAATPGGKMQGDLAVFVSDLPTNCEDYFKNYCLCISVSASNLALTKRKGKVNVNTANRHNIKFNGWVSLVINRHLALTGERPPLLSDLIEGILIEGLRYKALDGRGHIRPEVNEKAKNETMMTLSPTVLIRKLALTIHAEIPDIVFNYFTVYNSAWNFLTELKEEFTRLLGLPYVVGYVFFTAAGRRGLISDDKGEAVDAGIDAAAKEQAETEVEPEELKDAEFGDLDPQARGGFGRGGAGEDCPVQ</sequence>
<dbReference type="EMBL" id="JAGMUV010000028">
    <property type="protein sequence ID" value="KAH7117359.1"/>
    <property type="molecule type" value="Genomic_DNA"/>
</dbReference>
<feature type="region of interest" description="Disordered" evidence="1">
    <location>
        <begin position="216"/>
        <end position="258"/>
    </location>
</feature>
<dbReference type="Proteomes" id="UP000738349">
    <property type="component" value="Unassembled WGS sequence"/>
</dbReference>
<evidence type="ECO:0000313" key="3">
    <source>
        <dbReference type="Proteomes" id="UP000738349"/>
    </source>
</evidence>
<dbReference type="AlphaFoldDB" id="A0A9P9DEA2"/>
<accession>A0A9P9DEA2</accession>
<evidence type="ECO:0000256" key="1">
    <source>
        <dbReference type="SAM" id="MobiDB-lite"/>
    </source>
</evidence>
<organism evidence="2 3">
    <name type="scientific">Dactylonectria macrodidyma</name>
    <dbReference type="NCBI Taxonomy" id="307937"/>
    <lineage>
        <taxon>Eukaryota</taxon>
        <taxon>Fungi</taxon>
        <taxon>Dikarya</taxon>
        <taxon>Ascomycota</taxon>
        <taxon>Pezizomycotina</taxon>
        <taxon>Sordariomycetes</taxon>
        <taxon>Hypocreomycetidae</taxon>
        <taxon>Hypocreales</taxon>
        <taxon>Nectriaceae</taxon>
        <taxon>Dactylonectria</taxon>
    </lineage>
</organism>
<keyword evidence="3" id="KW-1185">Reference proteome</keyword>
<reference evidence="2" key="1">
    <citation type="journal article" date="2021" name="Nat. Commun.">
        <title>Genetic determinants of endophytism in the Arabidopsis root mycobiome.</title>
        <authorList>
            <person name="Mesny F."/>
            <person name="Miyauchi S."/>
            <person name="Thiergart T."/>
            <person name="Pickel B."/>
            <person name="Atanasova L."/>
            <person name="Karlsson M."/>
            <person name="Huettel B."/>
            <person name="Barry K.W."/>
            <person name="Haridas S."/>
            <person name="Chen C."/>
            <person name="Bauer D."/>
            <person name="Andreopoulos W."/>
            <person name="Pangilinan J."/>
            <person name="LaButti K."/>
            <person name="Riley R."/>
            <person name="Lipzen A."/>
            <person name="Clum A."/>
            <person name="Drula E."/>
            <person name="Henrissat B."/>
            <person name="Kohler A."/>
            <person name="Grigoriev I.V."/>
            <person name="Martin F.M."/>
            <person name="Hacquard S."/>
        </authorList>
    </citation>
    <scope>NUCLEOTIDE SEQUENCE</scope>
    <source>
        <strain evidence="2">MPI-CAGE-AT-0147</strain>
    </source>
</reference>
<proteinExistence type="predicted"/>
<name>A0A9P9DEA2_9HYPO</name>